<reference evidence="1 3" key="1">
    <citation type="journal article" date="2021" name="Genome Biol.">
        <title>AFLAP: assembly-free linkage analysis pipeline using k-mers from genome sequencing data.</title>
        <authorList>
            <person name="Fletcher K."/>
            <person name="Zhang L."/>
            <person name="Gil J."/>
            <person name="Han R."/>
            <person name="Cavanaugh K."/>
            <person name="Michelmore R."/>
        </authorList>
    </citation>
    <scope>NUCLEOTIDE SEQUENCE [LARGE SCALE GENOMIC DNA]</scope>
    <source>
        <strain evidence="1 3">SF5</strain>
    </source>
</reference>
<keyword evidence="3" id="KW-1185">Reference proteome</keyword>
<dbReference type="Proteomes" id="UP000294530">
    <property type="component" value="Unassembled WGS sequence"/>
</dbReference>
<dbReference type="KEGG" id="blac:94344570"/>
<dbReference type="RefSeq" id="XP_067822032.1">
    <property type="nucleotide sequence ID" value="XM_067958899.1"/>
</dbReference>
<comment type="caution">
    <text evidence="1">The sequence shown here is derived from an EMBL/GenBank/DDBJ whole genome shotgun (WGS) entry which is preliminary data.</text>
</comment>
<gene>
    <name evidence="2" type="ORF">CCR75_000793</name>
    <name evidence="1" type="ORF">CCR75_007318</name>
</gene>
<reference evidence="1" key="2">
    <citation type="submission" date="2021-07" db="EMBL/GenBank/DDBJ databases">
        <authorList>
            <person name="Fletcher K."/>
        </authorList>
    </citation>
    <scope>NUCLEOTIDE SEQUENCE</scope>
    <source>
        <strain evidence="1">SF5</strain>
    </source>
</reference>
<name>A0A976FJ09_BRELC</name>
<accession>A0A976FJ09</accession>
<protein>
    <submittedName>
        <fullName evidence="1">Uncharacterized protein</fullName>
    </submittedName>
</protein>
<dbReference type="GeneID" id="94344570"/>
<dbReference type="EMBL" id="SHOA02000012">
    <property type="protein sequence ID" value="TDH72533.1"/>
    <property type="molecule type" value="Genomic_DNA"/>
</dbReference>
<sequence>MVQRFPFSEELLGSLSDKVLQAWTALEANMFTRAFGSLPRQDKRKSTQKWLDDWNAKLSCQAPHNLPPLIDSNNDWKRLRNCGSGDDTILYFVYKKQVRVLTGHEYSEESGKLIRLLRQRKC</sequence>
<evidence type="ECO:0000313" key="2">
    <source>
        <dbReference type="EMBL" id="TDH72533.1"/>
    </source>
</evidence>
<dbReference type="EMBL" id="SHOA02000006">
    <property type="protein sequence ID" value="TDH67384.1"/>
    <property type="molecule type" value="Genomic_DNA"/>
</dbReference>
<proteinExistence type="predicted"/>
<dbReference type="OrthoDB" id="127457at2759"/>
<evidence type="ECO:0000313" key="3">
    <source>
        <dbReference type="Proteomes" id="UP000294530"/>
    </source>
</evidence>
<dbReference type="AlphaFoldDB" id="A0A976FJ09"/>
<evidence type="ECO:0000313" key="1">
    <source>
        <dbReference type="EMBL" id="TDH67384.1"/>
    </source>
</evidence>
<organism evidence="1 3">
    <name type="scientific">Bremia lactucae</name>
    <name type="common">Lettuce downy mildew</name>
    <dbReference type="NCBI Taxonomy" id="4779"/>
    <lineage>
        <taxon>Eukaryota</taxon>
        <taxon>Sar</taxon>
        <taxon>Stramenopiles</taxon>
        <taxon>Oomycota</taxon>
        <taxon>Peronosporomycetes</taxon>
        <taxon>Peronosporales</taxon>
        <taxon>Peronosporaceae</taxon>
        <taxon>Bremia</taxon>
    </lineage>
</organism>